<name>A0A285R9Q1_9BACL</name>
<dbReference type="PRINTS" id="PR00320">
    <property type="entry name" value="GPROTEINBRPT"/>
</dbReference>
<dbReference type="InterPro" id="IPR015943">
    <property type="entry name" value="WD40/YVTN_repeat-like_dom_sf"/>
</dbReference>
<organism evidence="6 7">
    <name type="scientific">Ureibacillus xyleni</name>
    <dbReference type="NCBI Taxonomy" id="614648"/>
    <lineage>
        <taxon>Bacteria</taxon>
        <taxon>Bacillati</taxon>
        <taxon>Bacillota</taxon>
        <taxon>Bacilli</taxon>
        <taxon>Bacillales</taxon>
        <taxon>Caryophanaceae</taxon>
        <taxon>Ureibacillus</taxon>
    </lineage>
</organism>
<dbReference type="OrthoDB" id="57539at2"/>
<evidence type="ECO:0000313" key="6">
    <source>
        <dbReference type="EMBL" id="SOB90781.1"/>
    </source>
</evidence>
<feature type="repeat" description="WD" evidence="4">
    <location>
        <begin position="911"/>
        <end position="945"/>
    </location>
</feature>
<dbReference type="InterPro" id="IPR001680">
    <property type="entry name" value="WD40_rpt"/>
</dbReference>
<dbReference type="InterPro" id="IPR019775">
    <property type="entry name" value="WD40_repeat_CS"/>
</dbReference>
<feature type="repeat" description="WD" evidence="4">
    <location>
        <begin position="725"/>
        <end position="766"/>
    </location>
</feature>
<dbReference type="SMART" id="SM00635">
    <property type="entry name" value="BID_2"/>
    <property type="match status" value="1"/>
</dbReference>
<dbReference type="SUPFAM" id="SSF50978">
    <property type="entry name" value="WD40 repeat-like"/>
    <property type="match status" value="1"/>
</dbReference>
<proteinExistence type="predicted"/>
<keyword evidence="1 4" id="KW-0853">WD repeat</keyword>
<dbReference type="InterPro" id="IPR014755">
    <property type="entry name" value="Cu-Rt/internalin_Ig-like"/>
</dbReference>
<gene>
    <name evidence="6" type="ORF">SAMN05880501_101210</name>
</gene>
<evidence type="ECO:0000256" key="3">
    <source>
        <dbReference type="ARBA" id="ARBA00022737"/>
    </source>
</evidence>
<evidence type="ECO:0000256" key="4">
    <source>
        <dbReference type="PROSITE-ProRule" id="PRU00221"/>
    </source>
</evidence>
<sequence>MKNKRFLIVYIALLLLTLQFFQMEQIAFANEKVETSWKDWGKKDNVPKNKTWTVSFNQPIDVDSITADNVYIVDSYDQKMAVSFTISNEGKELIIEAPTYDYTPYETYTLYIENVQSQNQQVIKEPIKMDFTVDENEIIEESEKLVPRQDSKNEVNYRDNVELMNEQQSQSIQVIDDNTIVLNSENHTLEKGEIFILPPSDEYPFGLSKKIISIEKNVDHYVIKTEEPTIEEIVENIDISQRIPITMNHIKGDMSLEGAIASTNYDFLNGKESNTKILNNGVVASQDLNDDIILNLAKLKIGDNFYVDGAITLKNADLFVDVNDSWWWKGVESGVVEFEGTIDIKGSVSAKKSNKDSKLAKRVKVTDLYVPVPAFPVVGASIELFLVVELNGEVRFEYNKKMDFRLGAKFDDGDIKKIKDLELPKEEKPPTNEWTFTKEINFNGKLGVGAGLYLSLTQIDLAGLEMDAGLKTKLATYLYKDTVCYKGSNSLYFDAGINVKVLKKSKLTLLGIEKLLDNGNICEYVEELNVSPFEIALQPGESESIHVEKVFKAGGSDYTLKDISFTSSDENVATVDRDGVVIVSNDATEDSTAEITVIYNNGKGNEIKKTVKVNVFTLENEDEDENAIKESQRIYGSSHYVRKIAFSPDGQTMAFSSDGNPQNIEVWRKSNDKYELDYIISDAHDNHIGALAFSPDGKYLASGGEVIYLWDIHTGEKIKTYKATGSSMEMMVMDVAFSPDGRTLVSANWYDSVYVWDVNSATLIRSFLQDSDINYERSSWSIAYSPDGSILAYGGGNDTTYIRNASDLSIIRSLPYIGDDYWKGGSDGWDAAIRSVKFTKDGQQIITASSADNAVKIWSLNGQLQKTIETGHDDIILDMDIHPGQRVIATSAEDGVIKLWDKVSGKLITTLFGHFGGVTTVTFSPDGTQLASGSYDGTVIIWDLP</sequence>
<evidence type="ECO:0000256" key="1">
    <source>
        <dbReference type="ARBA" id="ARBA00022574"/>
    </source>
</evidence>
<feature type="domain" description="BIG2" evidence="5">
    <location>
        <begin position="524"/>
        <end position="609"/>
    </location>
</feature>
<dbReference type="InterPro" id="IPR003343">
    <property type="entry name" value="Big_2"/>
</dbReference>
<dbReference type="InterPro" id="IPR036322">
    <property type="entry name" value="WD40_repeat_dom_sf"/>
</dbReference>
<reference evidence="7" key="1">
    <citation type="submission" date="2017-08" db="EMBL/GenBank/DDBJ databases">
        <authorList>
            <person name="Varghese N."/>
            <person name="Submissions S."/>
        </authorList>
    </citation>
    <scope>NUCLEOTIDE SEQUENCE [LARGE SCALE GENOMIC DNA]</scope>
    <source>
        <strain evidence="7">JC22</strain>
    </source>
</reference>
<keyword evidence="3" id="KW-0677">Repeat</keyword>
<dbReference type="InterPro" id="IPR008964">
    <property type="entry name" value="Invasin/intimin_cell_adhesion"/>
</dbReference>
<dbReference type="Gene3D" id="2.60.40.1080">
    <property type="match status" value="1"/>
</dbReference>
<dbReference type="Gene3D" id="2.130.10.10">
    <property type="entry name" value="YVTN repeat-like/Quinoprotein amine dehydrogenase"/>
    <property type="match status" value="2"/>
</dbReference>
<feature type="repeat" description="WD" evidence="4">
    <location>
        <begin position="826"/>
        <end position="861"/>
    </location>
</feature>
<evidence type="ECO:0000259" key="5">
    <source>
        <dbReference type="SMART" id="SM00635"/>
    </source>
</evidence>
<dbReference type="Pfam" id="PF00400">
    <property type="entry name" value="WD40"/>
    <property type="match status" value="5"/>
</dbReference>
<dbReference type="CDD" id="cd00200">
    <property type="entry name" value="WD40"/>
    <property type="match status" value="1"/>
</dbReference>
<dbReference type="Pfam" id="PF13205">
    <property type="entry name" value="Big_5"/>
    <property type="match status" value="1"/>
</dbReference>
<protein>
    <submittedName>
        <fullName evidence="6">WD40 repeat protein</fullName>
    </submittedName>
</protein>
<evidence type="ECO:0000256" key="2">
    <source>
        <dbReference type="ARBA" id="ARBA00022729"/>
    </source>
</evidence>
<keyword evidence="2" id="KW-0732">Signal</keyword>
<dbReference type="RefSeq" id="WP_097071792.1">
    <property type="nucleotide sequence ID" value="NZ_OBMQ01000001.1"/>
</dbReference>
<dbReference type="Proteomes" id="UP000219636">
    <property type="component" value="Unassembled WGS sequence"/>
</dbReference>
<dbReference type="SUPFAM" id="SSF49373">
    <property type="entry name" value="Invasin/intimin cell-adhesion fragments"/>
    <property type="match status" value="1"/>
</dbReference>
<dbReference type="SMART" id="SM00320">
    <property type="entry name" value="WD40"/>
    <property type="match status" value="8"/>
</dbReference>
<dbReference type="Pfam" id="PF02368">
    <property type="entry name" value="Big_2"/>
    <property type="match status" value="1"/>
</dbReference>
<dbReference type="Pfam" id="PF07676">
    <property type="entry name" value="PD40"/>
    <property type="match status" value="1"/>
</dbReference>
<dbReference type="PANTHER" id="PTHR19879:SF9">
    <property type="entry name" value="TRANSCRIPTION INITIATION FACTOR TFIID SUBUNIT 5"/>
    <property type="match status" value="1"/>
</dbReference>
<dbReference type="InterPro" id="IPR032812">
    <property type="entry name" value="SbsA_Ig"/>
</dbReference>
<evidence type="ECO:0000313" key="7">
    <source>
        <dbReference type="Proteomes" id="UP000219636"/>
    </source>
</evidence>
<dbReference type="AlphaFoldDB" id="A0A285R9Q1"/>
<dbReference type="InterPro" id="IPR020472">
    <property type="entry name" value="WD40_PAC1"/>
</dbReference>
<dbReference type="EMBL" id="OBMQ01000001">
    <property type="protein sequence ID" value="SOB90781.1"/>
    <property type="molecule type" value="Genomic_DNA"/>
</dbReference>
<dbReference type="PROSITE" id="PS50082">
    <property type="entry name" value="WD_REPEATS_2"/>
    <property type="match status" value="4"/>
</dbReference>
<accession>A0A285R9Q1</accession>
<dbReference type="Gene3D" id="2.60.40.1220">
    <property type="match status" value="1"/>
</dbReference>
<dbReference type="InterPro" id="IPR011659">
    <property type="entry name" value="WD40"/>
</dbReference>
<feature type="repeat" description="WD" evidence="4">
    <location>
        <begin position="869"/>
        <end position="910"/>
    </location>
</feature>
<dbReference type="PROSITE" id="PS00678">
    <property type="entry name" value="WD_REPEATS_1"/>
    <property type="match status" value="1"/>
</dbReference>
<keyword evidence="7" id="KW-1185">Reference proteome</keyword>
<dbReference type="PANTHER" id="PTHR19879">
    <property type="entry name" value="TRANSCRIPTION INITIATION FACTOR TFIID"/>
    <property type="match status" value="1"/>
</dbReference>
<dbReference type="PROSITE" id="PS50294">
    <property type="entry name" value="WD_REPEATS_REGION"/>
    <property type="match status" value="2"/>
</dbReference>